<dbReference type="Proteomes" id="UP000826212">
    <property type="component" value="Chromosome"/>
</dbReference>
<name>A0AC61NEQ2_9BACT</name>
<proteinExistence type="predicted"/>
<protein>
    <submittedName>
        <fullName evidence="1">M48 family metallopeptidase</fullName>
    </submittedName>
</protein>
<accession>A0AC61NEQ2</accession>
<evidence type="ECO:0000313" key="1">
    <source>
        <dbReference type="EMBL" id="QZE14068.1"/>
    </source>
</evidence>
<keyword evidence="2" id="KW-1185">Reference proteome</keyword>
<organism evidence="1 2">
    <name type="scientific">Halosquirtibacter laminarini</name>
    <dbReference type="NCBI Taxonomy" id="3374600"/>
    <lineage>
        <taxon>Bacteria</taxon>
        <taxon>Pseudomonadati</taxon>
        <taxon>Bacteroidota</taxon>
        <taxon>Bacteroidia</taxon>
        <taxon>Marinilabiliales</taxon>
        <taxon>Prolixibacteraceae</taxon>
        <taxon>Halosquirtibacter</taxon>
    </lineage>
</organism>
<gene>
    <name evidence="1" type="ORF">K4L44_16295</name>
</gene>
<reference evidence="1" key="1">
    <citation type="submission" date="2021-08" db="EMBL/GenBank/DDBJ databases">
        <title>Novel anaerobic bacterium isolated from sea squirt in East Sea, Republic of Korea.</title>
        <authorList>
            <person name="Nguyen T.H."/>
            <person name="Li Z."/>
            <person name="Lee Y.-J."/>
            <person name="Ko J."/>
            <person name="Kim S.-G."/>
        </authorList>
    </citation>
    <scope>NUCLEOTIDE SEQUENCE</scope>
    <source>
        <strain evidence="1">KCTC 25031</strain>
    </source>
</reference>
<evidence type="ECO:0000313" key="2">
    <source>
        <dbReference type="Proteomes" id="UP000826212"/>
    </source>
</evidence>
<sequence>MPRVQYGEILIEYRFIEEESLKSHYISVERGIGVTLKGSAISTALQEKLILKKARWILEKLELVEALDVEEIVTGSRLQYLGRKYYVEVVKNVAIQRVEVVFTHSRFVIRCPENQDGQYFIQSAIDRFIQEKAEMKITQRMKKVAKETGLSYAGIVVKRMDKRWGSCSGKNIIHIHSDVVKLPYKLIDYILVHELAHTIHKDHSKTFWAEVARHIPLWKTLDEQMSGMKL</sequence>
<dbReference type="EMBL" id="CP081303">
    <property type="protein sequence ID" value="QZE14068.1"/>
    <property type="molecule type" value="Genomic_DNA"/>
</dbReference>